<dbReference type="RefSeq" id="WP_249298802.1">
    <property type="nucleotide sequence ID" value="NZ_JACRSP010000001.1"/>
</dbReference>
<dbReference type="GO" id="GO:0008936">
    <property type="term" value="F:nicotinamidase activity"/>
    <property type="evidence" value="ECO:0007669"/>
    <property type="project" value="InterPro"/>
</dbReference>
<dbReference type="InterPro" id="IPR044717">
    <property type="entry name" value="NIC1"/>
</dbReference>
<dbReference type="InterPro" id="IPR036380">
    <property type="entry name" value="Isochorismatase-like_sf"/>
</dbReference>
<gene>
    <name evidence="2" type="ORF">H8695_00435</name>
</gene>
<keyword evidence="3" id="KW-1185">Reference proteome</keyword>
<feature type="domain" description="Isochorismatase-like" evidence="1">
    <location>
        <begin position="36"/>
        <end position="198"/>
    </location>
</feature>
<dbReference type="PANTHER" id="PTHR47297">
    <property type="match status" value="1"/>
</dbReference>
<reference evidence="2" key="1">
    <citation type="submission" date="2020-08" db="EMBL/GenBank/DDBJ databases">
        <title>Genome public.</title>
        <authorList>
            <person name="Liu C."/>
            <person name="Sun Q."/>
        </authorList>
    </citation>
    <scope>NUCLEOTIDE SEQUENCE</scope>
    <source>
        <strain evidence="2">BX7</strain>
    </source>
</reference>
<dbReference type="InterPro" id="IPR000868">
    <property type="entry name" value="Isochorismatase-like_dom"/>
</dbReference>
<dbReference type="GO" id="GO:0019365">
    <property type="term" value="P:pyridine nucleotide salvage"/>
    <property type="evidence" value="ECO:0007669"/>
    <property type="project" value="InterPro"/>
</dbReference>
<sequence>MNEIAAKNSLRALFAIEDELRAAPVLTADSLEPERTAFVIVDMIRGFVHEGALASERNAEAIGPVEAFSEYCQKNFIEQVAFVDTHTQGAAEFAFFPPHCVENTAECELCSGIRQAKVIKKYAVNGFLEEEFQAWLAAHSQIDTFVVGGVCSDLCVLQFVLTLRSHFNRRNESRRIVVPIDMVQTYDLGEHEGDLMNLFALYNMKLNGIELVSGVDC</sequence>
<protein>
    <submittedName>
        <fullName evidence="2">Cysteine hydrolase</fullName>
    </submittedName>
</protein>
<dbReference type="EMBL" id="JACRSP010000001">
    <property type="protein sequence ID" value="MBC8535164.1"/>
    <property type="molecule type" value="Genomic_DNA"/>
</dbReference>
<organism evidence="2 3">
    <name type="scientific">Feifania hominis</name>
    <dbReference type="NCBI Taxonomy" id="2763660"/>
    <lineage>
        <taxon>Bacteria</taxon>
        <taxon>Bacillati</taxon>
        <taxon>Bacillota</taxon>
        <taxon>Clostridia</taxon>
        <taxon>Eubacteriales</taxon>
        <taxon>Feifaniaceae</taxon>
        <taxon>Feifania</taxon>
    </lineage>
</organism>
<comment type="caution">
    <text evidence="2">The sequence shown here is derived from an EMBL/GenBank/DDBJ whole genome shotgun (WGS) entry which is preliminary data.</text>
</comment>
<keyword evidence="2" id="KW-0378">Hydrolase</keyword>
<name>A0A926DC87_9FIRM</name>
<dbReference type="Pfam" id="PF00857">
    <property type="entry name" value="Isochorismatase"/>
    <property type="match status" value="1"/>
</dbReference>
<dbReference type="PANTHER" id="PTHR47297:SF2">
    <property type="entry name" value="OS02G0606800 PROTEIN"/>
    <property type="match status" value="1"/>
</dbReference>
<dbReference type="SUPFAM" id="SSF52499">
    <property type="entry name" value="Isochorismatase-like hydrolases"/>
    <property type="match status" value="1"/>
</dbReference>
<dbReference type="Proteomes" id="UP000620366">
    <property type="component" value="Unassembled WGS sequence"/>
</dbReference>
<dbReference type="CDD" id="cd00431">
    <property type="entry name" value="cysteine_hydrolases"/>
    <property type="match status" value="1"/>
</dbReference>
<evidence type="ECO:0000259" key="1">
    <source>
        <dbReference type="Pfam" id="PF00857"/>
    </source>
</evidence>
<proteinExistence type="predicted"/>
<accession>A0A926DC87</accession>
<evidence type="ECO:0000313" key="3">
    <source>
        <dbReference type="Proteomes" id="UP000620366"/>
    </source>
</evidence>
<dbReference type="AlphaFoldDB" id="A0A926DC87"/>
<evidence type="ECO:0000313" key="2">
    <source>
        <dbReference type="EMBL" id="MBC8535164.1"/>
    </source>
</evidence>
<dbReference type="Gene3D" id="3.40.50.850">
    <property type="entry name" value="Isochorismatase-like"/>
    <property type="match status" value="1"/>
</dbReference>